<keyword evidence="3" id="KW-1185">Reference proteome</keyword>
<keyword evidence="1" id="KW-0732">Signal</keyword>
<feature type="chain" id="PRO_5030896987" evidence="1">
    <location>
        <begin position="21"/>
        <end position="534"/>
    </location>
</feature>
<dbReference type="AlphaFoldDB" id="A0A7X9RSY8"/>
<protein>
    <submittedName>
        <fullName evidence="2">Uncharacterized protein</fullName>
    </submittedName>
</protein>
<evidence type="ECO:0000313" key="2">
    <source>
        <dbReference type="EMBL" id="NME67815.1"/>
    </source>
</evidence>
<dbReference type="PROSITE" id="PS51257">
    <property type="entry name" value="PROKAR_LIPOPROTEIN"/>
    <property type="match status" value="1"/>
</dbReference>
<feature type="signal peptide" evidence="1">
    <location>
        <begin position="1"/>
        <end position="20"/>
    </location>
</feature>
<reference evidence="2 3" key="1">
    <citation type="submission" date="2020-04" db="EMBL/GenBank/DDBJ databases">
        <title>Flammeovirga sp. SR4, a novel species isolated from seawater.</title>
        <authorList>
            <person name="Wang X."/>
        </authorList>
    </citation>
    <scope>NUCLEOTIDE SEQUENCE [LARGE SCALE GENOMIC DNA]</scope>
    <source>
        <strain evidence="2 3">ATCC 23126</strain>
    </source>
</reference>
<dbReference type="Proteomes" id="UP000576082">
    <property type="component" value="Unassembled WGS sequence"/>
</dbReference>
<proteinExistence type="predicted"/>
<dbReference type="Gene3D" id="2.60.120.260">
    <property type="entry name" value="Galactose-binding domain-like"/>
    <property type="match status" value="1"/>
</dbReference>
<sequence>MKYIKLFILSSLALLLGACGEELNNPTVMTPSHSVVRVSQVGNDNVININQHIDFADVSQGIESRQWIFPDSNVTVDGNPQDAQVRGTFHKEGKWEVTLSQVFQNNAFVGSETVARETNKIDTTFVVTVMPAVKLNSIKANLLLADGTLGDEIPMAPETPTEIPFGSILRFTYDATGSPSKIQGTLHGAELVAESPSNNTFDVKYVTLDKVYSFAPVFVRPKPYSADSLLVLDLVKCVRSDEPLLLENVTADADKKINLVYSRGLNANSVKASDYSVSITTAKGETLTPAVTGAYVNPANASYLVLEIGDELVYSNDVVKVTYTGNSLESQDAAIAPQFTNEMLVGSEEDLLKASDYDYSYENSAMTHKGADPAWLGNVVPEILEQSTEQKSDGNHSLKVSIPAATDSRAVMPSAIQTYLNGALHKFGFTENENNKLRLEFDIYIENNGGDRHPNATFDSNIRFHLSNKGSDWQEMAHGFAKAEEGKWLTFSNVIDVKNVIAEYNLIMKIVNTGSEPATLYIDNIRLKRYYPRP</sequence>
<evidence type="ECO:0000313" key="3">
    <source>
        <dbReference type="Proteomes" id="UP000576082"/>
    </source>
</evidence>
<organism evidence="2 3">
    <name type="scientific">Flammeovirga aprica JL-4</name>
    <dbReference type="NCBI Taxonomy" id="694437"/>
    <lineage>
        <taxon>Bacteria</taxon>
        <taxon>Pseudomonadati</taxon>
        <taxon>Bacteroidota</taxon>
        <taxon>Cytophagia</taxon>
        <taxon>Cytophagales</taxon>
        <taxon>Flammeovirgaceae</taxon>
        <taxon>Flammeovirga</taxon>
    </lineage>
</organism>
<comment type="caution">
    <text evidence="2">The sequence shown here is derived from an EMBL/GenBank/DDBJ whole genome shotgun (WGS) entry which is preliminary data.</text>
</comment>
<accession>A0A7X9RSY8</accession>
<gene>
    <name evidence="2" type="ORF">HHU12_07565</name>
</gene>
<dbReference type="EMBL" id="JABANE010000015">
    <property type="protein sequence ID" value="NME67815.1"/>
    <property type="molecule type" value="Genomic_DNA"/>
</dbReference>
<evidence type="ECO:0000256" key="1">
    <source>
        <dbReference type="SAM" id="SignalP"/>
    </source>
</evidence>
<name>A0A7X9RSY8_9BACT</name>